<sequence length="127" mass="13658">MEKIGIIVDSDSPKSLAMAMNLGHTALASEMEVLVYFTFDGLTHLLEGEKDVSEIQALLDEGMPNPYDLLDAFVAEGGEAVTTVACTTTLDMLAWEQDAIDDDVTTKFAGAATFLEAVDDADQVFSF</sequence>
<protein>
    <submittedName>
        <fullName evidence="1">Peroxiredoxin family protein</fullName>
    </submittedName>
</protein>
<dbReference type="Gene3D" id="3.40.1260.10">
    <property type="entry name" value="DsrEFH-like"/>
    <property type="match status" value="2"/>
</dbReference>
<dbReference type="Pfam" id="PF02635">
    <property type="entry name" value="DsrE"/>
    <property type="match status" value="1"/>
</dbReference>
<dbReference type="Proteomes" id="UP000199170">
    <property type="component" value="Unassembled WGS sequence"/>
</dbReference>
<dbReference type="STRING" id="660517.SAMN04487946_101617"/>
<dbReference type="RefSeq" id="WP_089764990.1">
    <property type="nucleotide sequence ID" value="NZ_FNPB01000001.1"/>
</dbReference>
<keyword evidence="2" id="KW-1185">Reference proteome</keyword>
<dbReference type="PANTHER" id="PTHR34655:SF2">
    <property type="entry name" value="PEROXIREDOXIN FAMILY PROTEIN"/>
    <property type="match status" value="1"/>
</dbReference>
<dbReference type="SUPFAM" id="SSF75169">
    <property type="entry name" value="DsrEFH-like"/>
    <property type="match status" value="1"/>
</dbReference>
<dbReference type="InterPro" id="IPR003787">
    <property type="entry name" value="Sulphur_relay_DsrE/F-like"/>
</dbReference>
<dbReference type="AlphaFoldDB" id="A0A1H3DJT4"/>
<proteinExistence type="predicted"/>
<dbReference type="EMBL" id="FNPB01000001">
    <property type="protein sequence ID" value="SDX66651.1"/>
    <property type="molecule type" value="Genomic_DNA"/>
</dbReference>
<dbReference type="OrthoDB" id="181052at2157"/>
<name>A0A1H3DJT4_9EURY</name>
<organism evidence="1 2">
    <name type="scientific">Halobellus clavatus</name>
    <dbReference type="NCBI Taxonomy" id="660517"/>
    <lineage>
        <taxon>Archaea</taxon>
        <taxon>Methanobacteriati</taxon>
        <taxon>Methanobacteriota</taxon>
        <taxon>Stenosarchaea group</taxon>
        <taxon>Halobacteria</taxon>
        <taxon>Halobacteriales</taxon>
        <taxon>Haloferacaceae</taxon>
        <taxon>Halobellus</taxon>
    </lineage>
</organism>
<accession>A0A1H3DJT4</accession>
<dbReference type="InterPro" id="IPR027396">
    <property type="entry name" value="DsrEFH-like"/>
</dbReference>
<evidence type="ECO:0000313" key="2">
    <source>
        <dbReference type="Proteomes" id="UP000199170"/>
    </source>
</evidence>
<dbReference type="PANTHER" id="PTHR34655">
    <property type="entry name" value="CONSERVED WITHIN P. AEROPHILUM"/>
    <property type="match status" value="1"/>
</dbReference>
<reference evidence="2" key="1">
    <citation type="submission" date="2016-10" db="EMBL/GenBank/DDBJ databases">
        <authorList>
            <person name="Varghese N."/>
            <person name="Submissions S."/>
        </authorList>
    </citation>
    <scope>NUCLEOTIDE SEQUENCE [LARGE SCALE GENOMIC DNA]</scope>
    <source>
        <strain evidence="2">CGMCC 1.10118</strain>
    </source>
</reference>
<evidence type="ECO:0000313" key="1">
    <source>
        <dbReference type="EMBL" id="SDX66651.1"/>
    </source>
</evidence>
<gene>
    <name evidence="1" type="ORF">SAMN04487946_101617</name>
</gene>